<keyword evidence="3" id="KW-1185">Reference proteome</keyword>
<keyword evidence="1" id="KW-0812">Transmembrane</keyword>
<gene>
    <name evidence="2" type="ORF">FA740_13235</name>
</gene>
<dbReference type="AlphaFoldDB" id="A0A4V5MTB6"/>
<evidence type="ECO:0000313" key="2">
    <source>
        <dbReference type="EMBL" id="TJZ83038.1"/>
    </source>
</evidence>
<evidence type="ECO:0000256" key="1">
    <source>
        <dbReference type="SAM" id="Phobius"/>
    </source>
</evidence>
<accession>A0A4V5MTB6</accession>
<feature type="transmembrane region" description="Helical" evidence="1">
    <location>
        <begin position="93"/>
        <end position="114"/>
    </location>
</feature>
<organism evidence="2 3">
    <name type="scientific">Paracoccus hibiscisoli</name>
    <dbReference type="NCBI Taxonomy" id="2023261"/>
    <lineage>
        <taxon>Bacteria</taxon>
        <taxon>Pseudomonadati</taxon>
        <taxon>Pseudomonadota</taxon>
        <taxon>Alphaproteobacteria</taxon>
        <taxon>Rhodobacterales</taxon>
        <taxon>Paracoccaceae</taxon>
        <taxon>Paracoccus</taxon>
    </lineage>
</organism>
<proteinExistence type="predicted"/>
<keyword evidence="1" id="KW-1133">Transmembrane helix</keyword>
<dbReference type="EMBL" id="SUNH01000018">
    <property type="protein sequence ID" value="TJZ83038.1"/>
    <property type="molecule type" value="Genomic_DNA"/>
</dbReference>
<comment type="caution">
    <text evidence="2">The sequence shown here is derived from an EMBL/GenBank/DDBJ whole genome shotgun (WGS) entry which is preliminary data.</text>
</comment>
<reference evidence="2 3" key="1">
    <citation type="submission" date="2019-04" db="EMBL/GenBank/DDBJ databases">
        <authorList>
            <person name="Li J."/>
        </authorList>
    </citation>
    <scope>NUCLEOTIDE SEQUENCE [LARGE SCALE GENOMIC DNA]</scope>
    <source>
        <strain evidence="2 3">CCTCC AB2016182</strain>
    </source>
</reference>
<keyword evidence="1" id="KW-0472">Membrane</keyword>
<dbReference type="RefSeq" id="WP_136857253.1">
    <property type="nucleotide sequence ID" value="NZ_SUNH01000018.1"/>
</dbReference>
<feature type="transmembrane region" description="Helical" evidence="1">
    <location>
        <begin position="28"/>
        <end position="45"/>
    </location>
</feature>
<feature type="transmembrane region" description="Helical" evidence="1">
    <location>
        <begin position="57"/>
        <end position="81"/>
    </location>
</feature>
<protein>
    <submittedName>
        <fullName evidence="2">Uncharacterized protein</fullName>
    </submittedName>
</protein>
<sequence>MNPWLIAGLCLAGSGVISWGAARLRLRWPLVVLALLLAAIALQLFRAGQGQGGFHDLAAIVAQTFTVLPALLGMLAGLTVARLRGHRLAWRSVWGAVTALAMAVTALLIGATLAL</sequence>
<evidence type="ECO:0000313" key="3">
    <source>
        <dbReference type="Proteomes" id="UP000306223"/>
    </source>
</evidence>
<dbReference type="OrthoDB" id="7777017at2"/>
<dbReference type="Proteomes" id="UP000306223">
    <property type="component" value="Unassembled WGS sequence"/>
</dbReference>
<name>A0A4V5MTB6_9RHOB</name>